<protein>
    <recommendedName>
        <fullName evidence="3">Reverse transcriptase zinc-binding domain-containing protein</fullName>
    </recommendedName>
</protein>
<sequence>MYSLGLRKDAICVRCLAPEASFLHLAWECADVYAFWVAVFNTISEMVEIEIPATPRIALLGCVEDIRATHRRLVGILLLLAKRRVAMCGGGTRVLRHSEWLRDAAFCHDLPIVFWNLMPEGSRPKDIWTPLNNFLAAQDE</sequence>
<dbReference type="AlphaFoldDB" id="A0AAV7WBW4"/>
<proteinExistence type="predicted"/>
<evidence type="ECO:0008006" key="3">
    <source>
        <dbReference type="Google" id="ProtNLM"/>
    </source>
</evidence>
<name>A0AAV7WBW4_PLEWA</name>
<dbReference type="EMBL" id="JANPWB010000002">
    <property type="protein sequence ID" value="KAJ1210076.1"/>
    <property type="molecule type" value="Genomic_DNA"/>
</dbReference>
<comment type="caution">
    <text evidence="1">The sequence shown here is derived from an EMBL/GenBank/DDBJ whole genome shotgun (WGS) entry which is preliminary data.</text>
</comment>
<organism evidence="1 2">
    <name type="scientific">Pleurodeles waltl</name>
    <name type="common">Iberian ribbed newt</name>
    <dbReference type="NCBI Taxonomy" id="8319"/>
    <lineage>
        <taxon>Eukaryota</taxon>
        <taxon>Metazoa</taxon>
        <taxon>Chordata</taxon>
        <taxon>Craniata</taxon>
        <taxon>Vertebrata</taxon>
        <taxon>Euteleostomi</taxon>
        <taxon>Amphibia</taxon>
        <taxon>Batrachia</taxon>
        <taxon>Caudata</taxon>
        <taxon>Salamandroidea</taxon>
        <taxon>Salamandridae</taxon>
        <taxon>Pleurodelinae</taxon>
        <taxon>Pleurodeles</taxon>
    </lineage>
</organism>
<gene>
    <name evidence="1" type="ORF">NDU88_005444</name>
</gene>
<reference evidence="1" key="1">
    <citation type="journal article" date="2022" name="bioRxiv">
        <title>Sequencing and chromosome-scale assembly of the giantPleurodeles waltlgenome.</title>
        <authorList>
            <person name="Brown T."/>
            <person name="Elewa A."/>
            <person name="Iarovenko S."/>
            <person name="Subramanian E."/>
            <person name="Araus A.J."/>
            <person name="Petzold A."/>
            <person name="Susuki M."/>
            <person name="Suzuki K.-i.T."/>
            <person name="Hayashi T."/>
            <person name="Toyoda A."/>
            <person name="Oliveira C."/>
            <person name="Osipova E."/>
            <person name="Leigh N.D."/>
            <person name="Simon A."/>
            <person name="Yun M.H."/>
        </authorList>
    </citation>
    <scope>NUCLEOTIDE SEQUENCE</scope>
    <source>
        <strain evidence="1">20211129_DDA</strain>
        <tissue evidence="1">Liver</tissue>
    </source>
</reference>
<evidence type="ECO:0000313" key="2">
    <source>
        <dbReference type="Proteomes" id="UP001066276"/>
    </source>
</evidence>
<accession>A0AAV7WBW4</accession>
<dbReference type="Proteomes" id="UP001066276">
    <property type="component" value="Chromosome 1_2"/>
</dbReference>
<keyword evidence="2" id="KW-1185">Reference proteome</keyword>
<evidence type="ECO:0000313" key="1">
    <source>
        <dbReference type="EMBL" id="KAJ1210076.1"/>
    </source>
</evidence>